<organism evidence="1">
    <name type="scientific">Anguilla anguilla</name>
    <name type="common">European freshwater eel</name>
    <name type="synonym">Muraena anguilla</name>
    <dbReference type="NCBI Taxonomy" id="7936"/>
    <lineage>
        <taxon>Eukaryota</taxon>
        <taxon>Metazoa</taxon>
        <taxon>Chordata</taxon>
        <taxon>Craniata</taxon>
        <taxon>Vertebrata</taxon>
        <taxon>Euteleostomi</taxon>
        <taxon>Actinopterygii</taxon>
        <taxon>Neopterygii</taxon>
        <taxon>Teleostei</taxon>
        <taxon>Anguilliformes</taxon>
        <taxon>Anguillidae</taxon>
        <taxon>Anguilla</taxon>
    </lineage>
</organism>
<reference evidence="1" key="2">
    <citation type="journal article" date="2015" name="Fish Shellfish Immunol.">
        <title>Early steps in the European eel (Anguilla anguilla)-Vibrio vulnificus interaction in the gills: Role of the RtxA13 toxin.</title>
        <authorList>
            <person name="Callol A."/>
            <person name="Pajuelo D."/>
            <person name="Ebbesson L."/>
            <person name="Teles M."/>
            <person name="MacKenzie S."/>
            <person name="Amaro C."/>
        </authorList>
    </citation>
    <scope>NUCLEOTIDE SEQUENCE</scope>
</reference>
<proteinExistence type="predicted"/>
<dbReference type="EMBL" id="GBXM01070082">
    <property type="protein sequence ID" value="JAH38495.1"/>
    <property type="molecule type" value="Transcribed_RNA"/>
</dbReference>
<accession>A0A0E9SCT0</accession>
<evidence type="ECO:0000313" key="1">
    <source>
        <dbReference type="EMBL" id="JAH38495.1"/>
    </source>
</evidence>
<name>A0A0E9SCT0_ANGAN</name>
<sequence length="31" mass="3516">MCPYEFLTDVQAKMSVRVPSDRIRQADNSAS</sequence>
<protein>
    <submittedName>
        <fullName evidence="1">Uncharacterized protein</fullName>
    </submittedName>
</protein>
<dbReference type="AlphaFoldDB" id="A0A0E9SCT0"/>
<reference evidence="1" key="1">
    <citation type="submission" date="2014-11" db="EMBL/GenBank/DDBJ databases">
        <authorList>
            <person name="Amaro Gonzalez C."/>
        </authorList>
    </citation>
    <scope>NUCLEOTIDE SEQUENCE</scope>
</reference>